<dbReference type="Proteomes" id="UP000236290">
    <property type="component" value="Unassembled WGS sequence"/>
</dbReference>
<name>A0A2K0UC36_TRIHA</name>
<dbReference type="OrthoDB" id="5242875at2759"/>
<proteinExistence type="predicted"/>
<comment type="caution">
    <text evidence="1">The sequence shown here is derived from an EMBL/GenBank/DDBJ whole genome shotgun (WGS) entry which is preliminary data.</text>
</comment>
<accession>A0A2K0UC36</accession>
<sequence length="83" mass="9077">MASESPVVVDYGGDGFVNAEETMERLDRRQMLFDRTGDAHTFRFVSSDSLDVTFATHNNATDSAAILVKLVTPDLGFDDAYVG</sequence>
<gene>
    <name evidence="1" type="ORF">THARTR1_04481</name>
</gene>
<dbReference type="EMBL" id="MTYI01000054">
    <property type="protein sequence ID" value="PNP55339.1"/>
    <property type="molecule type" value="Genomic_DNA"/>
</dbReference>
<organism evidence="1 2">
    <name type="scientific">Trichoderma harzianum</name>
    <name type="common">Hypocrea lixii</name>
    <dbReference type="NCBI Taxonomy" id="5544"/>
    <lineage>
        <taxon>Eukaryota</taxon>
        <taxon>Fungi</taxon>
        <taxon>Dikarya</taxon>
        <taxon>Ascomycota</taxon>
        <taxon>Pezizomycotina</taxon>
        <taxon>Sordariomycetes</taxon>
        <taxon>Hypocreomycetidae</taxon>
        <taxon>Hypocreales</taxon>
        <taxon>Hypocreaceae</taxon>
        <taxon>Trichoderma</taxon>
    </lineage>
</organism>
<evidence type="ECO:0000313" key="2">
    <source>
        <dbReference type="Proteomes" id="UP000236290"/>
    </source>
</evidence>
<reference evidence="1 2" key="1">
    <citation type="submission" date="2017-02" db="EMBL/GenBank/DDBJ databases">
        <title>Genomes of Trichoderma spp. with biocontrol activity.</title>
        <authorList>
            <person name="Gardiner D."/>
            <person name="Kazan K."/>
            <person name="Vos C."/>
            <person name="Harvey P."/>
        </authorList>
    </citation>
    <scope>NUCLEOTIDE SEQUENCE [LARGE SCALE GENOMIC DNA]</scope>
    <source>
        <strain evidence="1 2">Tr1</strain>
    </source>
</reference>
<evidence type="ECO:0000313" key="1">
    <source>
        <dbReference type="EMBL" id="PNP55339.1"/>
    </source>
</evidence>
<protein>
    <submittedName>
        <fullName evidence="1">Uncharacterized protein</fullName>
    </submittedName>
</protein>
<dbReference type="AlphaFoldDB" id="A0A2K0UC36"/>